<dbReference type="EMBL" id="BMOE01000005">
    <property type="protein sequence ID" value="GGJ75368.1"/>
    <property type="molecule type" value="Genomic_DNA"/>
</dbReference>
<organism evidence="13 14">
    <name type="scientific">Deinococcus aquiradiocola</name>
    <dbReference type="NCBI Taxonomy" id="393059"/>
    <lineage>
        <taxon>Bacteria</taxon>
        <taxon>Thermotogati</taxon>
        <taxon>Deinococcota</taxon>
        <taxon>Deinococci</taxon>
        <taxon>Deinococcales</taxon>
        <taxon>Deinococcaceae</taxon>
        <taxon>Deinococcus</taxon>
    </lineage>
</organism>
<accession>A0A917UQH8</accession>
<dbReference type="SMART" id="SM00388">
    <property type="entry name" value="HisKA"/>
    <property type="match status" value="1"/>
</dbReference>
<feature type="domain" description="HAMP" evidence="12">
    <location>
        <begin position="190"/>
        <end position="244"/>
    </location>
</feature>
<evidence type="ECO:0000256" key="9">
    <source>
        <dbReference type="ARBA" id="ARBA00023012"/>
    </source>
</evidence>
<evidence type="ECO:0000313" key="13">
    <source>
        <dbReference type="EMBL" id="GGJ75368.1"/>
    </source>
</evidence>
<dbReference type="InterPro" id="IPR003594">
    <property type="entry name" value="HATPase_dom"/>
</dbReference>
<dbReference type="InterPro" id="IPR003661">
    <property type="entry name" value="HisK_dim/P_dom"/>
</dbReference>
<dbReference type="Pfam" id="PF00672">
    <property type="entry name" value="HAMP"/>
    <property type="match status" value="1"/>
</dbReference>
<evidence type="ECO:0000256" key="4">
    <source>
        <dbReference type="ARBA" id="ARBA00022553"/>
    </source>
</evidence>
<keyword evidence="14" id="KW-1185">Reference proteome</keyword>
<protein>
    <recommendedName>
        <fullName evidence="3">histidine kinase</fullName>
        <ecNumber evidence="3">2.7.13.3</ecNumber>
    </recommendedName>
</protein>
<proteinExistence type="predicted"/>
<dbReference type="PROSITE" id="PS50109">
    <property type="entry name" value="HIS_KIN"/>
    <property type="match status" value="1"/>
</dbReference>
<dbReference type="Pfam" id="PF00512">
    <property type="entry name" value="HisKA"/>
    <property type="match status" value="1"/>
</dbReference>
<keyword evidence="5" id="KW-0808">Transferase</keyword>
<evidence type="ECO:0000313" key="14">
    <source>
        <dbReference type="Proteomes" id="UP000635726"/>
    </source>
</evidence>
<keyword evidence="8 10" id="KW-1133">Transmembrane helix</keyword>
<dbReference type="PROSITE" id="PS50885">
    <property type="entry name" value="HAMP"/>
    <property type="match status" value="1"/>
</dbReference>
<keyword evidence="6 10" id="KW-0812">Transmembrane</keyword>
<dbReference type="SUPFAM" id="SSF55874">
    <property type="entry name" value="ATPase domain of HSP90 chaperone/DNA topoisomerase II/histidine kinase"/>
    <property type="match status" value="1"/>
</dbReference>
<dbReference type="GO" id="GO:0005886">
    <property type="term" value="C:plasma membrane"/>
    <property type="evidence" value="ECO:0007669"/>
    <property type="project" value="TreeGrafter"/>
</dbReference>
<dbReference type="Gene3D" id="1.10.287.130">
    <property type="match status" value="1"/>
</dbReference>
<keyword evidence="10" id="KW-0472">Membrane</keyword>
<dbReference type="InterPro" id="IPR005467">
    <property type="entry name" value="His_kinase_dom"/>
</dbReference>
<evidence type="ECO:0000256" key="8">
    <source>
        <dbReference type="ARBA" id="ARBA00022989"/>
    </source>
</evidence>
<evidence type="ECO:0000256" key="6">
    <source>
        <dbReference type="ARBA" id="ARBA00022692"/>
    </source>
</evidence>
<keyword evidence="4" id="KW-0597">Phosphoprotein</keyword>
<dbReference type="CDD" id="cd00082">
    <property type="entry name" value="HisKA"/>
    <property type="match status" value="1"/>
</dbReference>
<name>A0A917UQH8_9DEIO</name>
<feature type="transmembrane region" description="Helical" evidence="10">
    <location>
        <begin position="33"/>
        <end position="54"/>
    </location>
</feature>
<evidence type="ECO:0000256" key="5">
    <source>
        <dbReference type="ARBA" id="ARBA00022679"/>
    </source>
</evidence>
<dbReference type="AlphaFoldDB" id="A0A917UQH8"/>
<evidence type="ECO:0000256" key="1">
    <source>
        <dbReference type="ARBA" id="ARBA00000085"/>
    </source>
</evidence>
<keyword evidence="7 13" id="KW-0418">Kinase</keyword>
<dbReference type="GO" id="GO:0000155">
    <property type="term" value="F:phosphorelay sensor kinase activity"/>
    <property type="evidence" value="ECO:0007669"/>
    <property type="project" value="InterPro"/>
</dbReference>
<dbReference type="SUPFAM" id="SSF47384">
    <property type="entry name" value="Homodimeric domain of signal transducing histidine kinase"/>
    <property type="match status" value="1"/>
</dbReference>
<dbReference type="RefSeq" id="WP_188962860.1">
    <property type="nucleotide sequence ID" value="NZ_BMOE01000005.1"/>
</dbReference>
<dbReference type="PANTHER" id="PTHR45436:SF5">
    <property type="entry name" value="SENSOR HISTIDINE KINASE TRCS"/>
    <property type="match status" value="1"/>
</dbReference>
<dbReference type="InterPro" id="IPR036097">
    <property type="entry name" value="HisK_dim/P_sf"/>
</dbReference>
<evidence type="ECO:0000256" key="10">
    <source>
        <dbReference type="SAM" id="Phobius"/>
    </source>
</evidence>
<dbReference type="Pfam" id="PF02518">
    <property type="entry name" value="HATPase_c"/>
    <property type="match status" value="1"/>
</dbReference>
<evidence type="ECO:0000256" key="2">
    <source>
        <dbReference type="ARBA" id="ARBA00004370"/>
    </source>
</evidence>
<keyword evidence="9" id="KW-0902">Two-component regulatory system</keyword>
<gene>
    <name evidence="13" type="primary">mprB</name>
    <name evidence="13" type="ORF">GCM10008939_19520</name>
</gene>
<evidence type="ECO:0000259" key="12">
    <source>
        <dbReference type="PROSITE" id="PS50885"/>
    </source>
</evidence>
<dbReference type="EC" id="2.7.13.3" evidence="3"/>
<comment type="subcellular location">
    <subcellularLocation>
        <location evidence="2">Membrane</location>
    </subcellularLocation>
</comment>
<evidence type="ECO:0000256" key="3">
    <source>
        <dbReference type="ARBA" id="ARBA00012438"/>
    </source>
</evidence>
<dbReference type="Gene3D" id="6.10.340.10">
    <property type="match status" value="1"/>
</dbReference>
<comment type="catalytic activity">
    <reaction evidence="1">
        <text>ATP + protein L-histidine = ADP + protein N-phospho-L-histidine.</text>
        <dbReference type="EC" id="2.7.13.3"/>
    </reaction>
</comment>
<reference evidence="13" key="2">
    <citation type="submission" date="2020-09" db="EMBL/GenBank/DDBJ databases">
        <authorList>
            <person name="Sun Q."/>
            <person name="Ohkuma M."/>
        </authorList>
    </citation>
    <scope>NUCLEOTIDE SEQUENCE</scope>
    <source>
        <strain evidence="13">JCM 14371</strain>
    </source>
</reference>
<reference evidence="13" key="1">
    <citation type="journal article" date="2014" name="Int. J. Syst. Evol. Microbiol.">
        <title>Complete genome sequence of Corynebacterium casei LMG S-19264T (=DSM 44701T), isolated from a smear-ripened cheese.</title>
        <authorList>
            <consortium name="US DOE Joint Genome Institute (JGI-PGF)"/>
            <person name="Walter F."/>
            <person name="Albersmeier A."/>
            <person name="Kalinowski J."/>
            <person name="Ruckert C."/>
        </authorList>
    </citation>
    <scope>NUCLEOTIDE SEQUENCE</scope>
    <source>
        <strain evidence="13">JCM 14371</strain>
    </source>
</reference>
<sequence>MSGRTPAPSRAAPLVAPPVRAWNRLSLRLKLTLGYALIFSVSVLLGALCVYVLARGSLTSTLDTTLEETAALARGNLLGSGMGLRFTDALQPPPELSIELISPDGRILDVAGQPVSTATALMTTPARLGTYTYRDRRVLTVALPDQPFLLQVSRASDTLTALLETLARVLLAGSGLMIGLACLAGYYLADRALKPVDAVARTADTITRSGSYRGRVPPAPGSDEMARLTGTVNGMLDHLEATIEREKSFARTAAHELRTPLTALQGRLELALERPREAADYRRSLEIMQGRVDELLSLAQGLLALAETDRPAALELMNLSTQAAEVTGELHDLSQRLGKTLDWRQATPEPLAPWVWAEPLGVRQVLRNLLENALKYGGNRVEVQVTPHAFTVWDSGHGPQPQEWARLARPFERGAGLQGVSGSGLGLPLVMALAQRWDARVEPLWEEGGFGVRLSWDARDPGNLN</sequence>
<comment type="caution">
    <text evidence="13">The sequence shown here is derived from an EMBL/GenBank/DDBJ whole genome shotgun (WGS) entry which is preliminary data.</text>
</comment>
<dbReference type="SMART" id="SM00387">
    <property type="entry name" value="HATPase_c"/>
    <property type="match status" value="1"/>
</dbReference>
<evidence type="ECO:0000256" key="7">
    <source>
        <dbReference type="ARBA" id="ARBA00022777"/>
    </source>
</evidence>
<dbReference type="Proteomes" id="UP000635726">
    <property type="component" value="Unassembled WGS sequence"/>
</dbReference>
<dbReference type="InterPro" id="IPR050428">
    <property type="entry name" value="TCS_sensor_his_kinase"/>
</dbReference>
<feature type="transmembrane region" description="Helical" evidence="10">
    <location>
        <begin position="169"/>
        <end position="189"/>
    </location>
</feature>
<dbReference type="CDD" id="cd06225">
    <property type="entry name" value="HAMP"/>
    <property type="match status" value="1"/>
</dbReference>
<dbReference type="InterPro" id="IPR003660">
    <property type="entry name" value="HAMP_dom"/>
</dbReference>
<dbReference type="SMART" id="SM00304">
    <property type="entry name" value="HAMP"/>
    <property type="match status" value="1"/>
</dbReference>
<feature type="domain" description="Histidine kinase" evidence="11">
    <location>
        <begin position="252"/>
        <end position="460"/>
    </location>
</feature>
<dbReference type="PANTHER" id="PTHR45436">
    <property type="entry name" value="SENSOR HISTIDINE KINASE YKOH"/>
    <property type="match status" value="1"/>
</dbReference>
<dbReference type="InterPro" id="IPR036890">
    <property type="entry name" value="HATPase_C_sf"/>
</dbReference>
<dbReference type="Gene3D" id="3.30.565.10">
    <property type="entry name" value="Histidine kinase-like ATPase, C-terminal domain"/>
    <property type="match status" value="1"/>
</dbReference>
<evidence type="ECO:0000259" key="11">
    <source>
        <dbReference type="PROSITE" id="PS50109"/>
    </source>
</evidence>